<dbReference type="AlphaFoldDB" id="M3XLY7"/>
<dbReference type="HOGENOM" id="CLU_1598327_0_0_1"/>
<organism evidence="2">
    <name type="scientific">Mustela putorius furo</name>
    <name type="common">European domestic ferret</name>
    <name type="synonym">Mustela furo</name>
    <dbReference type="NCBI Taxonomy" id="9669"/>
    <lineage>
        <taxon>Eukaryota</taxon>
        <taxon>Metazoa</taxon>
        <taxon>Chordata</taxon>
        <taxon>Craniata</taxon>
        <taxon>Vertebrata</taxon>
        <taxon>Euteleostomi</taxon>
        <taxon>Mammalia</taxon>
        <taxon>Eutheria</taxon>
        <taxon>Laurasiatheria</taxon>
        <taxon>Carnivora</taxon>
        <taxon>Caniformia</taxon>
        <taxon>Musteloidea</taxon>
        <taxon>Mustelidae</taxon>
        <taxon>Mustelinae</taxon>
        <taxon>Mustela</taxon>
    </lineage>
</organism>
<dbReference type="Ensembl" id="ENSMPUT00000000091.1">
    <property type="protein sequence ID" value="ENSMPUP00000000087.1"/>
    <property type="gene ID" value="ENSMPUG00000000091.1"/>
</dbReference>
<sequence length="167" mass="17418">MIPWLRGRAKRGRTSRRPRLLPRASEGARRPDAARLKFAPSEPSWPASLAVSRFDGPGRHRAGAAGAARAGPEPEPQPLAPQRAVRGLPVPPGRVLTETAVVVAGAVHCAVGEDLQVEAGAAVQLAAPQDPLQSAPAVAVLWSPAEAHQSEHLHRTPAFAAPPAGEP</sequence>
<feature type="compositionally biased region" description="Basic residues" evidence="1">
    <location>
        <begin position="7"/>
        <end position="20"/>
    </location>
</feature>
<feature type="region of interest" description="Disordered" evidence="1">
    <location>
        <begin position="147"/>
        <end position="167"/>
    </location>
</feature>
<evidence type="ECO:0000313" key="2">
    <source>
        <dbReference type="Ensembl" id="ENSMPUP00000000087.1"/>
    </source>
</evidence>
<reference evidence="2" key="1">
    <citation type="submission" date="2024-06" db="UniProtKB">
        <authorList>
            <consortium name="Ensembl"/>
        </authorList>
    </citation>
    <scope>IDENTIFICATION</scope>
</reference>
<feature type="region of interest" description="Disordered" evidence="1">
    <location>
        <begin position="1"/>
        <end position="81"/>
    </location>
</feature>
<accession>M3XLY7</accession>
<evidence type="ECO:0000256" key="1">
    <source>
        <dbReference type="SAM" id="MobiDB-lite"/>
    </source>
</evidence>
<dbReference type="EMBL" id="AEYP01090143">
    <property type="status" value="NOT_ANNOTATED_CDS"/>
    <property type="molecule type" value="Genomic_DNA"/>
</dbReference>
<protein>
    <submittedName>
        <fullName evidence="2">Uncharacterized protein</fullName>
    </submittedName>
</protein>
<proteinExistence type="predicted"/>
<dbReference type="InParanoid" id="M3XLY7"/>
<name>M3XLY7_MUSPF</name>
<feature type="compositionally biased region" description="Basic and acidic residues" evidence="1">
    <location>
        <begin position="26"/>
        <end position="35"/>
    </location>
</feature>